<feature type="region of interest" description="Disordered" evidence="1">
    <location>
        <begin position="1"/>
        <end position="22"/>
    </location>
</feature>
<evidence type="ECO:0000313" key="2">
    <source>
        <dbReference type="EMBL" id="NHN77696.1"/>
    </source>
</evidence>
<sequence>MPAVTRLGDQCTGHGAFPPRPSVSASPNIFVNGIAAHRQGDAWDIHCDPSSCHAGVLAQGSATVFANGLPLGRIGDPVDCGSSVAEGSPDVFAG</sequence>
<dbReference type="Pfam" id="PF05488">
    <property type="entry name" value="PAAR_motif"/>
    <property type="match status" value="1"/>
</dbReference>
<dbReference type="Gene3D" id="2.60.200.60">
    <property type="match status" value="1"/>
</dbReference>
<comment type="caution">
    <text evidence="2">The sequence shown here is derived from an EMBL/GenBank/DDBJ whole genome shotgun (WGS) entry which is preliminary data.</text>
</comment>
<organism evidence="2 3">
    <name type="scientific">Azotobacter chroococcum</name>
    <dbReference type="NCBI Taxonomy" id="353"/>
    <lineage>
        <taxon>Bacteria</taxon>
        <taxon>Pseudomonadati</taxon>
        <taxon>Pseudomonadota</taxon>
        <taxon>Gammaproteobacteria</taxon>
        <taxon>Pseudomonadales</taxon>
        <taxon>Pseudomonadaceae</taxon>
        <taxon>Azotobacter</taxon>
    </lineage>
</organism>
<dbReference type="CDD" id="cd14737">
    <property type="entry name" value="PAAR_1"/>
    <property type="match status" value="1"/>
</dbReference>
<gene>
    <name evidence="2" type="ORF">HA520_10435</name>
</gene>
<dbReference type="RefSeq" id="WP_165892583.1">
    <property type="nucleotide sequence ID" value="NZ_JAAPAP010000006.1"/>
</dbReference>
<name>A0AA43Z6H1_9GAMM</name>
<dbReference type="InterPro" id="IPR008727">
    <property type="entry name" value="PAAR_motif"/>
</dbReference>
<dbReference type="EMBL" id="JAAPAP010000006">
    <property type="protein sequence ID" value="NHN77696.1"/>
    <property type="molecule type" value="Genomic_DNA"/>
</dbReference>
<dbReference type="AlphaFoldDB" id="A0AA43Z6H1"/>
<accession>A0AA43Z6H1</accession>
<evidence type="ECO:0000313" key="3">
    <source>
        <dbReference type="Proteomes" id="UP000736384"/>
    </source>
</evidence>
<proteinExistence type="predicted"/>
<evidence type="ECO:0000256" key="1">
    <source>
        <dbReference type="SAM" id="MobiDB-lite"/>
    </source>
</evidence>
<protein>
    <submittedName>
        <fullName evidence="2">PaaR repeat-containing protein</fullName>
    </submittedName>
</protein>
<reference evidence="2" key="1">
    <citation type="submission" date="2020-03" db="EMBL/GenBank/DDBJ databases">
        <title>Genome assembly of Azotobacter chroococcum W5.</title>
        <authorList>
            <person name="Kannepalli A."/>
        </authorList>
    </citation>
    <scope>NUCLEOTIDE SEQUENCE</scope>
    <source>
        <strain evidence="2">W5</strain>
    </source>
</reference>
<dbReference type="Proteomes" id="UP000736384">
    <property type="component" value="Unassembled WGS sequence"/>
</dbReference>